<dbReference type="InterPro" id="IPR051460">
    <property type="entry name" value="HdrC_iron-sulfur_subunit"/>
</dbReference>
<evidence type="ECO:0000256" key="1">
    <source>
        <dbReference type="ARBA" id="ARBA00022485"/>
    </source>
</evidence>
<name>S7TH30_DESML</name>
<dbReference type="Gene3D" id="1.20.950.20">
    <property type="entry name" value="Transmembrane di-heme cytochromes, Chain C"/>
    <property type="match status" value="1"/>
</dbReference>
<keyword evidence="4" id="KW-0408">Iron</keyword>
<dbReference type="InterPro" id="IPR036197">
    <property type="entry name" value="NarG-like_sf"/>
</dbReference>
<dbReference type="InterPro" id="IPR009051">
    <property type="entry name" value="Helical_ferredxn"/>
</dbReference>
<dbReference type="GO" id="GO:0005886">
    <property type="term" value="C:plasma membrane"/>
    <property type="evidence" value="ECO:0007669"/>
    <property type="project" value="TreeGrafter"/>
</dbReference>
<dbReference type="STRING" id="897.B2D07_15720"/>
<dbReference type="GO" id="GO:0046872">
    <property type="term" value="F:metal ion binding"/>
    <property type="evidence" value="ECO:0007669"/>
    <property type="project" value="UniProtKB-KW"/>
</dbReference>
<dbReference type="SUPFAM" id="SSF103501">
    <property type="entry name" value="Respiratory nitrate reductase 1 gamma chain"/>
    <property type="match status" value="1"/>
</dbReference>
<keyword evidence="3" id="KW-0560">Oxidoreductase</keyword>
<dbReference type="PATRIC" id="fig|1121405.3.peg.3327"/>
<dbReference type="RefSeq" id="WP_020877726.1">
    <property type="nucleotide sequence ID" value="NZ_ATHJ01000105.1"/>
</dbReference>
<feature type="domain" description="4Fe-4S ferredoxin-type" evidence="7">
    <location>
        <begin position="61"/>
        <end position="92"/>
    </location>
</feature>
<evidence type="ECO:0000256" key="4">
    <source>
        <dbReference type="ARBA" id="ARBA00023004"/>
    </source>
</evidence>
<feature type="transmembrane region" description="Helical" evidence="6">
    <location>
        <begin position="121"/>
        <end position="144"/>
    </location>
</feature>
<keyword evidence="6" id="KW-0472">Membrane</keyword>
<evidence type="ECO:0000256" key="5">
    <source>
        <dbReference type="ARBA" id="ARBA00023014"/>
    </source>
</evidence>
<evidence type="ECO:0000256" key="3">
    <source>
        <dbReference type="ARBA" id="ARBA00023002"/>
    </source>
</evidence>
<keyword evidence="9" id="KW-1185">Reference proteome</keyword>
<evidence type="ECO:0000256" key="2">
    <source>
        <dbReference type="ARBA" id="ARBA00022723"/>
    </source>
</evidence>
<protein>
    <submittedName>
        <fullName evidence="8">4Fe-4S ferredoxin, iron-sulpur binding domain-containing protein</fullName>
    </submittedName>
</protein>
<dbReference type="Proteomes" id="UP000014977">
    <property type="component" value="Unassembled WGS sequence"/>
</dbReference>
<reference evidence="8 9" key="1">
    <citation type="journal article" date="2013" name="Genome Announc.">
        <title>Draft genome sequences for three mercury-methylating, sulfate-reducing bacteria.</title>
        <authorList>
            <person name="Brown S.D."/>
            <person name="Hurt R.A.Jr."/>
            <person name="Gilmour C.C."/>
            <person name="Elias D.A."/>
        </authorList>
    </citation>
    <scope>NUCLEOTIDE SEQUENCE [LARGE SCALE GENOMIC DNA]</scope>
    <source>
        <strain evidence="8 9">DSM 2059</strain>
    </source>
</reference>
<keyword evidence="5" id="KW-0411">Iron-sulfur</keyword>
<evidence type="ECO:0000313" key="9">
    <source>
        <dbReference type="Proteomes" id="UP000014977"/>
    </source>
</evidence>
<dbReference type="Gene3D" id="1.10.1060.10">
    <property type="entry name" value="Alpha-helical ferredoxin"/>
    <property type="match status" value="1"/>
</dbReference>
<feature type="transmembrane region" description="Helical" evidence="6">
    <location>
        <begin position="339"/>
        <end position="360"/>
    </location>
</feature>
<dbReference type="GO" id="GO:0051539">
    <property type="term" value="F:4 iron, 4 sulfur cluster binding"/>
    <property type="evidence" value="ECO:0007669"/>
    <property type="project" value="UniProtKB-KW"/>
</dbReference>
<feature type="transmembrane region" description="Helical" evidence="6">
    <location>
        <begin position="164"/>
        <end position="184"/>
    </location>
</feature>
<sequence length="382" mass="42077">MTDRYVVEPDVGFINEVIGLGGEDLKKCYQCATCAVACPISPDNKPFPRKEMIAASWGLKDKLVGNADIWLCHNCGDCSTLCPRGAKPGDVLGAIRAYAIQEYAQPKKLAELFNDPKKLPVLFAIPAVLFIVLGIIGNILGFHFLDFTPGGEEIVHAKFIHTTLVDIIMIPTFFAAIGIFAMGLKRLIADIHKDALETGKTTLQKIDPKGFAEALVRVIPGIFKHKKFTECGENTERATSHMMVFFGFLGLFIVTNIFFVVLYGFGIHGPYSQLNPVKWLANIAGVALIIGAALMIKDRTAKPDQVSAYKDWFIIGLALALGATGMLTQMTRLGGAAGLSYFIYFIHLLCIWVFFMCLPFSKFAHIIYRTVAMAYAEYTGRK</sequence>
<keyword evidence="2" id="KW-0479">Metal-binding</keyword>
<dbReference type="PROSITE" id="PS51379">
    <property type="entry name" value="4FE4S_FER_2"/>
    <property type="match status" value="1"/>
</dbReference>
<feature type="transmembrane region" description="Helical" evidence="6">
    <location>
        <begin position="279"/>
        <end position="296"/>
    </location>
</feature>
<dbReference type="SUPFAM" id="SSF46548">
    <property type="entry name" value="alpha-helical ferredoxin"/>
    <property type="match status" value="1"/>
</dbReference>
<dbReference type="OrthoDB" id="9794954at2"/>
<keyword evidence="1" id="KW-0004">4Fe-4S</keyword>
<dbReference type="Pfam" id="PF13183">
    <property type="entry name" value="Fer4_8"/>
    <property type="match status" value="1"/>
</dbReference>
<dbReference type="EMBL" id="ATHJ01000105">
    <property type="protein sequence ID" value="EPR35910.1"/>
    <property type="molecule type" value="Genomic_DNA"/>
</dbReference>
<keyword evidence="6" id="KW-1133">Transmembrane helix</keyword>
<dbReference type="PROSITE" id="PS00198">
    <property type="entry name" value="4FE4S_FER_1"/>
    <property type="match status" value="1"/>
</dbReference>
<proteinExistence type="predicted"/>
<feature type="transmembrane region" description="Helical" evidence="6">
    <location>
        <begin position="244"/>
        <end position="267"/>
    </location>
</feature>
<dbReference type="InterPro" id="IPR017900">
    <property type="entry name" value="4Fe4S_Fe_S_CS"/>
</dbReference>
<dbReference type="PANTHER" id="PTHR43255:SF1">
    <property type="entry name" value="IRON-SULFUR-BINDING OXIDOREDUCTASE FADF-RELATED"/>
    <property type="match status" value="1"/>
</dbReference>
<accession>S7TH30</accession>
<gene>
    <name evidence="8" type="ORF">dsmv_0615</name>
</gene>
<feature type="transmembrane region" description="Helical" evidence="6">
    <location>
        <begin position="308"/>
        <end position="327"/>
    </location>
</feature>
<comment type="caution">
    <text evidence="8">The sequence shown here is derived from an EMBL/GenBank/DDBJ whole genome shotgun (WGS) entry which is preliminary data.</text>
</comment>
<dbReference type="PANTHER" id="PTHR43255">
    <property type="entry name" value="IRON-SULFUR-BINDING OXIDOREDUCTASE FADF-RELATED-RELATED"/>
    <property type="match status" value="1"/>
</dbReference>
<evidence type="ECO:0000313" key="8">
    <source>
        <dbReference type="EMBL" id="EPR35910.1"/>
    </source>
</evidence>
<dbReference type="NCBIfam" id="NF038018">
    <property type="entry name" value="qmoC"/>
    <property type="match status" value="1"/>
</dbReference>
<dbReference type="eggNOG" id="COG1150">
    <property type="taxonomic scope" value="Bacteria"/>
</dbReference>
<keyword evidence="6" id="KW-0812">Transmembrane</keyword>
<dbReference type="InterPro" id="IPR017896">
    <property type="entry name" value="4Fe4S_Fe-S-bd"/>
</dbReference>
<dbReference type="GO" id="GO:0016491">
    <property type="term" value="F:oxidoreductase activity"/>
    <property type="evidence" value="ECO:0007669"/>
    <property type="project" value="UniProtKB-KW"/>
</dbReference>
<dbReference type="AlphaFoldDB" id="S7TH30"/>
<evidence type="ECO:0000259" key="7">
    <source>
        <dbReference type="PROSITE" id="PS51379"/>
    </source>
</evidence>
<organism evidence="8 9">
    <name type="scientific">Desulfococcus multivorans DSM 2059</name>
    <dbReference type="NCBI Taxonomy" id="1121405"/>
    <lineage>
        <taxon>Bacteria</taxon>
        <taxon>Pseudomonadati</taxon>
        <taxon>Thermodesulfobacteriota</taxon>
        <taxon>Desulfobacteria</taxon>
        <taxon>Desulfobacterales</taxon>
        <taxon>Desulfococcaceae</taxon>
        <taxon>Desulfococcus</taxon>
    </lineage>
</organism>
<evidence type="ECO:0000256" key="6">
    <source>
        <dbReference type="SAM" id="Phobius"/>
    </source>
</evidence>